<feature type="non-terminal residue" evidence="11">
    <location>
        <position position="137"/>
    </location>
</feature>
<evidence type="ECO:0000256" key="9">
    <source>
        <dbReference type="ARBA" id="ARBA00022884"/>
    </source>
</evidence>
<evidence type="ECO:0000256" key="1">
    <source>
        <dbReference type="ARBA" id="ARBA00001946"/>
    </source>
</evidence>
<gene>
    <name evidence="11" type="ORF">S01H4_35647</name>
</gene>
<protein>
    <recommendedName>
        <fullName evidence="10">Poly A polymerase head domain-containing protein</fullName>
    </recommendedName>
</protein>
<dbReference type="PANTHER" id="PTHR47788:SF1">
    <property type="entry name" value="A-ADDING TRNA NUCLEOTIDYLTRANSFERASE"/>
    <property type="match status" value="1"/>
</dbReference>
<dbReference type="InterPro" id="IPR002646">
    <property type="entry name" value="PolA_pol_head_dom"/>
</dbReference>
<evidence type="ECO:0000256" key="2">
    <source>
        <dbReference type="ARBA" id="ARBA00022555"/>
    </source>
</evidence>
<evidence type="ECO:0000256" key="8">
    <source>
        <dbReference type="ARBA" id="ARBA00022842"/>
    </source>
</evidence>
<evidence type="ECO:0000256" key="3">
    <source>
        <dbReference type="ARBA" id="ARBA00022679"/>
    </source>
</evidence>
<name>X1C7D8_9ZZZZ</name>
<reference evidence="11" key="1">
    <citation type="journal article" date="2014" name="Front. Microbiol.">
        <title>High frequency of phylogenetically diverse reductive dehalogenase-homologous genes in deep subseafloor sedimentary metagenomes.</title>
        <authorList>
            <person name="Kawai M."/>
            <person name="Futagami T."/>
            <person name="Toyoda A."/>
            <person name="Takaki Y."/>
            <person name="Nishi S."/>
            <person name="Hori S."/>
            <person name="Arai W."/>
            <person name="Tsubouchi T."/>
            <person name="Morono Y."/>
            <person name="Uchiyama I."/>
            <person name="Ito T."/>
            <person name="Fujiyama A."/>
            <person name="Inagaki F."/>
            <person name="Takami H."/>
        </authorList>
    </citation>
    <scope>NUCLEOTIDE SEQUENCE</scope>
    <source>
        <strain evidence="11">Expedition CK06-06</strain>
    </source>
</reference>
<evidence type="ECO:0000313" key="11">
    <source>
        <dbReference type="EMBL" id="GAG80331.1"/>
    </source>
</evidence>
<dbReference type="CDD" id="cd05398">
    <property type="entry name" value="NT_ClassII-CCAase"/>
    <property type="match status" value="1"/>
</dbReference>
<dbReference type="EMBL" id="BART01018976">
    <property type="protein sequence ID" value="GAG80331.1"/>
    <property type="molecule type" value="Genomic_DNA"/>
</dbReference>
<dbReference type="GO" id="GO:0046872">
    <property type="term" value="F:metal ion binding"/>
    <property type="evidence" value="ECO:0007669"/>
    <property type="project" value="UniProtKB-KW"/>
</dbReference>
<evidence type="ECO:0000259" key="10">
    <source>
        <dbReference type="Pfam" id="PF01743"/>
    </source>
</evidence>
<dbReference type="Pfam" id="PF01743">
    <property type="entry name" value="PolyA_pol"/>
    <property type="match status" value="1"/>
</dbReference>
<keyword evidence="2" id="KW-0820">tRNA-binding</keyword>
<dbReference type="InterPro" id="IPR052390">
    <property type="entry name" value="tRNA_nt/polyA_polymerase"/>
</dbReference>
<comment type="caution">
    <text evidence="11">The sequence shown here is derived from an EMBL/GenBank/DDBJ whole genome shotgun (WGS) entry which is preliminary data.</text>
</comment>
<dbReference type="GO" id="GO:0000166">
    <property type="term" value="F:nucleotide binding"/>
    <property type="evidence" value="ECO:0007669"/>
    <property type="project" value="UniProtKB-KW"/>
</dbReference>
<organism evidence="11">
    <name type="scientific">marine sediment metagenome</name>
    <dbReference type="NCBI Taxonomy" id="412755"/>
    <lineage>
        <taxon>unclassified sequences</taxon>
        <taxon>metagenomes</taxon>
        <taxon>ecological metagenomes</taxon>
    </lineage>
</organism>
<keyword evidence="5" id="KW-0548">Nucleotidyltransferase</keyword>
<keyword evidence="3" id="KW-0808">Transferase</keyword>
<dbReference type="Gene3D" id="3.30.460.10">
    <property type="entry name" value="Beta Polymerase, domain 2"/>
    <property type="match status" value="1"/>
</dbReference>
<dbReference type="PANTHER" id="PTHR47788">
    <property type="entry name" value="POLYA POLYMERASE"/>
    <property type="match status" value="1"/>
</dbReference>
<sequence length="137" mass="15559">MNKLQNRNLAQLLKRRLPARVFRIIRKIGNLAEDNDFAAYIVGGFVRDVLLGVKDLDLDIVVEGDALKFVRFLKEKMDLDITTHPRFGTASATLPCGFKIDIATSRKEYYAHPGALPEVEFSSLKEDSFRRDFTINA</sequence>
<feature type="domain" description="Poly A polymerase head" evidence="10">
    <location>
        <begin position="39"/>
        <end position="137"/>
    </location>
</feature>
<dbReference type="InterPro" id="IPR043519">
    <property type="entry name" value="NT_sf"/>
</dbReference>
<evidence type="ECO:0000256" key="4">
    <source>
        <dbReference type="ARBA" id="ARBA00022694"/>
    </source>
</evidence>
<comment type="cofactor">
    <cofactor evidence="1">
        <name>Mg(2+)</name>
        <dbReference type="ChEBI" id="CHEBI:18420"/>
    </cofactor>
</comment>
<evidence type="ECO:0000256" key="5">
    <source>
        <dbReference type="ARBA" id="ARBA00022695"/>
    </source>
</evidence>
<keyword evidence="7" id="KW-0547">Nucleotide-binding</keyword>
<keyword evidence="8" id="KW-0460">Magnesium</keyword>
<evidence type="ECO:0000256" key="7">
    <source>
        <dbReference type="ARBA" id="ARBA00022741"/>
    </source>
</evidence>
<dbReference type="GO" id="GO:0008033">
    <property type="term" value="P:tRNA processing"/>
    <property type="evidence" value="ECO:0007669"/>
    <property type="project" value="UniProtKB-KW"/>
</dbReference>
<keyword evidence="6" id="KW-0479">Metal-binding</keyword>
<dbReference type="GO" id="GO:0000049">
    <property type="term" value="F:tRNA binding"/>
    <property type="evidence" value="ECO:0007669"/>
    <property type="project" value="UniProtKB-KW"/>
</dbReference>
<evidence type="ECO:0000256" key="6">
    <source>
        <dbReference type="ARBA" id="ARBA00022723"/>
    </source>
</evidence>
<dbReference type="SUPFAM" id="SSF81301">
    <property type="entry name" value="Nucleotidyltransferase"/>
    <property type="match status" value="1"/>
</dbReference>
<keyword evidence="9" id="KW-0694">RNA-binding</keyword>
<dbReference type="GO" id="GO:0016779">
    <property type="term" value="F:nucleotidyltransferase activity"/>
    <property type="evidence" value="ECO:0007669"/>
    <property type="project" value="UniProtKB-KW"/>
</dbReference>
<proteinExistence type="predicted"/>
<keyword evidence="4" id="KW-0819">tRNA processing</keyword>
<accession>X1C7D8</accession>
<dbReference type="AlphaFoldDB" id="X1C7D8"/>